<dbReference type="NCBIfam" id="NF002938">
    <property type="entry name" value="PRK03592.1"/>
    <property type="match status" value="1"/>
</dbReference>
<organism evidence="3 4">
    <name type="scientific">Halioglobus japonicus</name>
    <dbReference type="NCBI Taxonomy" id="930805"/>
    <lineage>
        <taxon>Bacteria</taxon>
        <taxon>Pseudomonadati</taxon>
        <taxon>Pseudomonadota</taxon>
        <taxon>Gammaproteobacteria</taxon>
        <taxon>Cellvibrionales</taxon>
        <taxon>Halieaceae</taxon>
        <taxon>Halioglobus</taxon>
    </lineage>
</organism>
<keyword evidence="4" id="KW-1185">Reference proteome</keyword>
<dbReference type="InterPro" id="IPR000639">
    <property type="entry name" value="Epox_hydrolase-like"/>
</dbReference>
<dbReference type="EC" id="3.8.1.5" evidence="3"/>
<comment type="caution">
    <text evidence="3">The sequence shown here is derived from an EMBL/GenBank/DDBJ whole genome shotgun (WGS) entry which is preliminary data.</text>
</comment>
<dbReference type="InterPro" id="IPR000073">
    <property type="entry name" value="AB_hydrolase_1"/>
</dbReference>
<sequence>MLSETMPYTKKTATVAGKKIAYIEEGQGDPIVLLHGNPTSSFLWRNVVPELVNSGRVIVPDLIGQGDSEKLPASEGTDRYTLEVAYHYVAGLLETIDAQTNVTLVIHDWGSAIGFMWAMRHPDQVKGVAYMEGIVRPVNWADWPASGVGIFQGFRSEKGEDLILNRNMFIEGVLPSSILRTLTETEMDAYRAPHTDADSRQPLLNWPRQIPIEGDPANIVELVEEYGAFMSAAPFPKLFVNAEPGSILVGPQREFCRTWPNQQEVTVKGLHFIQEDSPVDIGQAVAAWLKSI</sequence>
<dbReference type="PANTHER" id="PTHR43329">
    <property type="entry name" value="EPOXIDE HYDROLASE"/>
    <property type="match status" value="1"/>
</dbReference>
<dbReference type="GO" id="GO:0018786">
    <property type="term" value="F:haloalkane dehalogenase activity"/>
    <property type="evidence" value="ECO:0007669"/>
    <property type="project" value="UniProtKB-EC"/>
</dbReference>
<dbReference type="EMBL" id="PKUR01000001">
    <property type="protein sequence ID" value="PLW87711.1"/>
    <property type="molecule type" value="Genomic_DNA"/>
</dbReference>
<dbReference type="PRINTS" id="PR00412">
    <property type="entry name" value="EPOXHYDRLASE"/>
</dbReference>
<accession>A0AAP8MH29</accession>
<evidence type="ECO:0000313" key="4">
    <source>
        <dbReference type="Proteomes" id="UP000235162"/>
    </source>
</evidence>
<reference evidence="3 4" key="1">
    <citation type="submission" date="2018-01" db="EMBL/GenBank/DDBJ databases">
        <title>The draft genome sequence of Halioglobus japonicus S1-36.</title>
        <authorList>
            <person name="Du Z.-J."/>
            <person name="Shi M.-J."/>
        </authorList>
    </citation>
    <scope>NUCLEOTIDE SEQUENCE [LARGE SCALE GENOMIC DNA]</scope>
    <source>
        <strain evidence="3 4">S1-36</strain>
    </source>
</reference>
<dbReference type="Gene3D" id="3.40.50.1820">
    <property type="entry name" value="alpha/beta hydrolase"/>
    <property type="match status" value="1"/>
</dbReference>
<evidence type="ECO:0000256" key="1">
    <source>
        <dbReference type="ARBA" id="ARBA00022801"/>
    </source>
</evidence>
<evidence type="ECO:0000259" key="2">
    <source>
        <dbReference type="Pfam" id="PF00561"/>
    </source>
</evidence>
<dbReference type="Pfam" id="PF00561">
    <property type="entry name" value="Abhydrolase_1"/>
    <property type="match status" value="1"/>
</dbReference>
<dbReference type="SUPFAM" id="SSF53474">
    <property type="entry name" value="alpha/beta-Hydrolases"/>
    <property type="match status" value="1"/>
</dbReference>
<name>A0AAP8MH29_9GAMM</name>
<dbReference type="AlphaFoldDB" id="A0AAP8MH29"/>
<dbReference type="Proteomes" id="UP000235162">
    <property type="component" value="Unassembled WGS sequence"/>
</dbReference>
<dbReference type="RefSeq" id="WP_102106128.1">
    <property type="nucleotide sequence ID" value="NZ_BMYL01000001.1"/>
</dbReference>
<evidence type="ECO:0000313" key="3">
    <source>
        <dbReference type="EMBL" id="PLW87711.1"/>
    </source>
</evidence>
<proteinExistence type="predicted"/>
<gene>
    <name evidence="3" type="ORF">C0029_03805</name>
</gene>
<dbReference type="InterPro" id="IPR029058">
    <property type="entry name" value="AB_hydrolase_fold"/>
</dbReference>
<feature type="domain" description="AB hydrolase-1" evidence="2">
    <location>
        <begin position="30"/>
        <end position="157"/>
    </location>
</feature>
<keyword evidence="1 3" id="KW-0378">Hydrolase</keyword>
<protein>
    <submittedName>
        <fullName evidence="3">Haloalkane dehalogenase</fullName>
        <ecNumber evidence="3">3.8.1.5</ecNumber>
    </submittedName>
</protein>